<reference evidence="3" key="1">
    <citation type="submission" date="2020-05" db="EMBL/GenBank/DDBJ databases">
        <title>Mycena genomes resolve the evolution of fungal bioluminescence.</title>
        <authorList>
            <person name="Tsai I.J."/>
        </authorList>
    </citation>
    <scope>NUCLEOTIDE SEQUENCE</scope>
    <source>
        <strain evidence="3">110903Hualien_Pintung</strain>
    </source>
</reference>
<keyword evidence="3" id="KW-0067">ATP-binding</keyword>
<proteinExistence type="predicted"/>
<feature type="compositionally biased region" description="Low complexity" evidence="1">
    <location>
        <begin position="111"/>
        <end position="122"/>
    </location>
</feature>
<keyword evidence="3" id="KW-0347">Helicase</keyword>
<feature type="compositionally biased region" description="Polar residues" evidence="1">
    <location>
        <begin position="125"/>
        <end position="147"/>
    </location>
</feature>
<sequence>MFTPEQNASHARLVRILLNTSTGSIIAFIVAIFLALGVLVLCSSSRHMYSRGWPWRRRRRQAAPLSTTLGLLEAPPAVEDEAKSKAHSLLDLPPTAGGDPLPLPTRALTVASPSSYSTPAASDDGPSTVSTMGSGARSNAYRTSGTP</sequence>
<protein>
    <submittedName>
        <fullName evidence="3">Helicase C-terminal domain-containing protein</fullName>
    </submittedName>
</protein>
<keyword evidence="2" id="KW-0472">Membrane</keyword>
<dbReference type="Proteomes" id="UP000613580">
    <property type="component" value="Unassembled WGS sequence"/>
</dbReference>
<keyword evidence="3" id="KW-0378">Hydrolase</keyword>
<dbReference type="EMBL" id="JACAZE010000012">
    <property type="protein sequence ID" value="KAF7302337.1"/>
    <property type="molecule type" value="Genomic_DNA"/>
</dbReference>
<evidence type="ECO:0000313" key="3">
    <source>
        <dbReference type="EMBL" id="KAF7302337.1"/>
    </source>
</evidence>
<feature type="transmembrane region" description="Helical" evidence="2">
    <location>
        <begin position="25"/>
        <end position="49"/>
    </location>
</feature>
<accession>A0A8H6SQ47</accession>
<comment type="caution">
    <text evidence="3">The sequence shown here is derived from an EMBL/GenBank/DDBJ whole genome shotgun (WGS) entry which is preliminary data.</text>
</comment>
<gene>
    <name evidence="3" type="ORF">HMN09_00867300</name>
</gene>
<keyword evidence="4" id="KW-1185">Reference proteome</keyword>
<organism evidence="3 4">
    <name type="scientific">Mycena chlorophos</name>
    <name type="common">Agaric fungus</name>
    <name type="synonym">Agaricus chlorophos</name>
    <dbReference type="NCBI Taxonomy" id="658473"/>
    <lineage>
        <taxon>Eukaryota</taxon>
        <taxon>Fungi</taxon>
        <taxon>Dikarya</taxon>
        <taxon>Basidiomycota</taxon>
        <taxon>Agaricomycotina</taxon>
        <taxon>Agaricomycetes</taxon>
        <taxon>Agaricomycetidae</taxon>
        <taxon>Agaricales</taxon>
        <taxon>Marasmiineae</taxon>
        <taxon>Mycenaceae</taxon>
        <taxon>Mycena</taxon>
    </lineage>
</organism>
<keyword evidence="3" id="KW-0547">Nucleotide-binding</keyword>
<dbReference type="GO" id="GO:0004386">
    <property type="term" value="F:helicase activity"/>
    <property type="evidence" value="ECO:0007669"/>
    <property type="project" value="UniProtKB-KW"/>
</dbReference>
<keyword evidence="2" id="KW-0812">Transmembrane</keyword>
<feature type="region of interest" description="Disordered" evidence="1">
    <location>
        <begin position="79"/>
        <end position="147"/>
    </location>
</feature>
<evidence type="ECO:0000313" key="4">
    <source>
        <dbReference type="Proteomes" id="UP000613580"/>
    </source>
</evidence>
<keyword evidence="2" id="KW-1133">Transmembrane helix</keyword>
<evidence type="ECO:0000256" key="2">
    <source>
        <dbReference type="SAM" id="Phobius"/>
    </source>
</evidence>
<evidence type="ECO:0000256" key="1">
    <source>
        <dbReference type="SAM" id="MobiDB-lite"/>
    </source>
</evidence>
<name>A0A8H6SQ47_MYCCL</name>
<dbReference type="AlphaFoldDB" id="A0A8H6SQ47"/>